<sequence>MTKDARSLAASGKDEELEILIDKDESKVSRIYPWVVDLKNSDIPNVEIAKAMIDTENVAWMEDVDDRDYAQDYAWREKPELKETPQSLGHCSRECVHNLPQLRELLRKLLSRHHEPEPISPATNTDTPDIFSLREQAVFKHCGIGGVLHPKLSIKNDLGSVSFQGDCVSIMYGLKVYSQPSSWWTDTPFDHPQQHYRWNQWLLDTLSRELFRNVGPWLGEPAAWQQSAVDNATLFSGRLDLYWGASPFSFFYQPSEQEIWNPELLRYCVGILKELLAAMEELNKLNGCCNSFPIFVKMGSSDRLVAVEIAFESISRFARLLSEPLATTDKPESVLQNRTWRSDVCNWTLGTFRDLFGSENEAVFFLYQSTRIDGIAPYILHMAALHAQVFSVGLATFCRGHCSEFSTPHISRTVEKFRLLGAAPTGPSVIAERVELSCLGDMLHRPVWMFCLDGKCLTGTTGPNRFNPIAASPRRYDVQARLSQIFDIWGASIVFSDKEEPRSFKLWMMGGFLSENTASSSSPSSPDLMLHWSAVDSDRAFPASCLELDRQVVIGAVTANPKCTLKDGHREDALTGGLVDLRVHPGGWKTVARAGGANASLGGGPMAPAGVGVSGSLTQQRFDPTFMKGSQVQQWNRVPHDLTVLNAPWGLELSLCTGVARRVPLRALLNDRVVSYLQSKINATSSAQTQDKVKAWTVWQFLSLLLSFLQPATPSDAASNAQQLDRNAIARIQQAVSNEEAAAAWTELGRHDPAQLEVFTKVLETFIEATQCARVDDNKNLLLWWPEPNGSSDRGVKLDRSWYKGKSWIPILEDTESCAIFGLATCDCLECLGDGDTRRPCQKHRKPSQALWALRKKQLILHTGIAATKTDTSHLNLACGDRLLLNSYKAERHVVQVREMANGGAPCILEYRGVWSRPAIMMHNTRFKDMPKVLESSEYLSTGIPVLILHRGL</sequence>
<dbReference type="Proteomes" id="UP000827724">
    <property type="component" value="Unassembled WGS sequence"/>
</dbReference>
<accession>A0A9P8QPE5</accession>
<dbReference type="OrthoDB" id="428577at2759"/>
<dbReference type="AlphaFoldDB" id="A0A9P8QPE5"/>
<reference evidence="1" key="1">
    <citation type="submission" date="2021-08" db="EMBL/GenBank/DDBJ databases">
        <title>Chromosome-Level Trichoderma cornu-damae using Hi-C Data.</title>
        <authorList>
            <person name="Kim C.S."/>
        </authorList>
    </citation>
    <scope>NUCLEOTIDE SEQUENCE</scope>
    <source>
        <strain evidence="1">KA19-0412C</strain>
    </source>
</reference>
<name>A0A9P8QPE5_9HYPO</name>
<gene>
    <name evidence="1" type="ORF">Trco_005240</name>
</gene>
<comment type="caution">
    <text evidence="1">The sequence shown here is derived from an EMBL/GenBank/DDBJ whole genome shotgun (WGS) entry which is preliminary data.</text>
</comment>
<organism evidence="1 2">
    <name type="scientific">Trichoderma cornu-damae</name>
    <dbReference type="NCBI Taxonomy" id="654480"/>
    <lineage>
        <taxon>Eukaryota</taxon>
        <taxon>Fungi</taxon>
        <taxon>Dikarya</taxon>
        <taxon>Ascomycota</taxon>
        <taxon>Pezizomycotina</taxon>
        <taxon>Sordariomycetes</taxon>
        <taxon>Hypocreomycetidae</taxon>
        <taxon>Hypocreales</taxon>
        <taxon>Hypocreaceae</taxon>
        <taxon>Trichoderma</taxon>
    </lineage>
</organism>
<dbReference type="EMBL" id="JAIWOZ010000004">
    <property type="protein sequence ID" value="KAH6606087.1"/>
    <property type="molecule type" value="Genomic_DNA"/>
</dbReference>
<evidence type="ECO:0000313" key="1">
    <source>
        <dbReference type="EMBL" id="KAH6606087.1"/>
    </source>
</evidence>
<protein>
    <submittedName>
        <fullName evidence="1">Uncharacterized protein</fullName>
    </submittedName>
</protein>
<keyword evidence="2" id="KW-1185">Reference proteome</keyword>
<proteinExistence type="predicted"/>
<evidence type="ECO:0000313" key="2">
    <source>
        <dbReference type="Proteomes" id="UP000827724"/>
    </source>
</evidence>